<feature type="domain" description="Acyl-CoA oxidase/dehydrogenase middle" evidence="16">
    <location>
        <begin position="146"/>
        <end position="241"/>
    </location>
</feature>
<evidence type="ECO:0000256" key="2">
    <source>
        <dbReference type="ARBA" id="ARBA00005198"/>
    </source>
</evidence>
<dbReference type="GO" id="GO:0005739">
    <property type="term" value="C:mitochondrion"/>
    <property type="evidence" value="ECO:0007669"/>
    <property type="project" value="TreeGrafter"/>
</dbReference>
<comment type="cofactor">
    <cofactor evidence="1 14">
        <name>FAD</name>
        <dbReference type="ChEBI" id="CHEBI:57692"/>
    </cofactor>
</comment>
<dbReference type="InterPro" id="IPR006089">
    <property type="entry name" value="Acyl-CoA_DH_CS"/>
</dbReference>
<dbReference type="PANTHER" id="PTHR43884:SF26">
    <property type="entry name" value="MEDIUM-CHAIN SPECIFIC ACYL-COA DEHYDROGENASE, MITOCHONDRIAL-LIKE PROTEIN-RELATED"/>
    <property type="match status" value="1"/>
</dbReference>
<comment type="catalytic activity">
    <reaction evidence="11">
        <text>pentanoyl-CoA + oxidized [electron-transfer flavoprotein] + H(+) = (2E)-pentenoyl-CoA + reduced [electron-transfer flavoprotein]</text>
        <dbReference type="Rhea" id="RHEA:43456"/>
        <dbReference type="Rhea" id="RHEA-COMP:10685"/>
        <dbReference type="Rhea" id="RHEA-COMP:10686"/>
        <dbReference type="ChEBI" id="CHEBI:15378"/>
        <dbReference type="ChEBI" id="CHEBI:57389"/>
        <dbReference type="ChEBI" id="CHEBI:57692"/>
        <dbReference type="ChEBI" id="CHEBI:58307"/>
        <dbReference type="ChEBI" id="CHEBI:86160"/>
    </reaction>
    <physiologicalReaction direction="left-to-right" evidence="11">
        <dbReference type="Rhea" id="RHEA:43457"/>
    </physiologicalReaction>
</comment>
<comment type="function">
    <text evidence="10">Short-chain specific acyl-CoA dehydrogenase is one of the acyl-CoA dehydrogenases that catalyze the first step of mitochondrial fatty acid beta-oxidation, an aerobic process breaking down fatty acids into acetyl-CoA and allowing the production of energy from fats. The first step of fatty acid beta-oxidation consists in the removal of one hydrogen from C-2 and C-3 of the straight-chain fatty acyl-CoA thioester, resulting in the formation of trans-2-enoyl-CoA. Among the different mitochondrial acyl-CoA dehydrogenases, short-chain specific acyl-CoA dehydrogenase acts specifically on acyl-CoAs with saturated 4 to 6 carbons long primary chains.</text>
</comment>
<dbReference type="Gene3D" id="2.40.110.10">
    <property type="entry name" value="Butyryl-CoA Dehydrogenase, subunit A, domain 2"/>
    <property type="match status" value="1"/>
</dbReference>
<comment type="pathway">
    <text evidence="2">Lipid metabolism; mitochondrial fatty acid beta-oxidation.</text>
</comment>
<evidence type="ECO:0000313" key="18">
    <source>
        <dbReference type="EMBL" id="CAG9860051.1"/>
    </source>
</evidence>
<organism evidence="18 19">
    <name type="scientific">Phyllotreta striolata</name>
    <name type="common">Striped flea beetle</name>
    <name type="synonym">Crioceris striolata</name>
    <dbReference type="NCBI Taxonomy" id="444603"/>
    <lineage>
        <taxon>Eukaryota</taxon>
        <taxon>Metazoa</taxon>
        <taxon>Ecdysozoa</taxon>
        <taxon>Arthropoda</taxon>
        <taxon>Hexapoda</taxon>
        <taxon>Insecta</taxon>
        <taxon>Pterygota</taxon>
        <taxon>Neoptera</taxon>
        <taxon>Endopterygota</taxon>
        <taxon>Coleoptera</taxon>
        <taxon>Polyphaga</taxon>
        <taxon>Cucujiformia</taxon>
        <taxon>Chrysomeloidea</taxon>
        <taxon>Chrysomelidae</taxon>
        <taxon>Galerucinae</taxon>
        <taxon>Alticini</taxon>
        <taxon>Phyllotreta</taxon>
    </lineage>
</organism>
<dbReference type="PANTHER" id="PTHR43884">
    <property type="entry name" value="ACYL-COA DEHYDROGENASE"/>
    <property type="match status" value="1"/>
</dbReference>
<dbReference type="SUPFAM" id="SSF56645">
    <property type="entry name" value="Acyl-CoA dehydrogenase NM domain-like"/>
    <property type="match status" value="1"/>
</dbReference>
<reference evidence="18" key="1">
    <citation type="submission" date="2022-01" db="EMBL/GenBank/DDBJ databases">
        <authorList>
            <person name="King R."/>
        </authorList>
    </citation>
    <scope>NUCLEOTIDE SEQUENCE</scope>
</reference>
<evidence type="ECO:0000256" key="12">
    <source>
        <dbReference type="ARBA" id="ARBA00049192"/>
    </source>
</evidence>
<feature type="domain" description="Acyl-CoA dehydrogenase/oxidase N-terminal" evidence="17">
    <location>
        <begin position="30"/>
        <end position="140"/>
    </location>
</feature>
<dbReference type="SUPFAM" id="SSF47203">
    <property type="entry name" value="Acyl-CoA dehydrogenase C-terminal domain-like"/>
    <property type="match status" value="1"/>
</dbReference>
<dbReference type="EMBL" id="OU900096">
    <property type="protein sequence ID" value="CAG9860051.1"/>
    <property type="molecule type" value="Genomic_DNA"/>
</dbReference>
<keyword evidence="7 14" id="KW-0560">Oxidoreductase</keyword>
<dbReference type="InterPro" id="IPR013786">
    <property type="entry name" value="AcylCoA_DH/ox_N"/>
</dbReference>
<proteinExistence type="inferred from homology"/>
<evidence type="ECO:0000256" key="14">
    <source>
        <dbReference type="RuleBase" id="RU362125"/>
    </source>
</evidence>
<gene>
    <name evidence="18" type="ORF">PHYEVI_LOCUS6408</name>
</gene>
<dbReference type="InterPro" id="IPR009100">
    <property type="entry name" value="AcylCoA_DH/oxidase_NM_dom_sf"/>
</dbReference>
<dbReference type="Gene3D" id="1.10.540.10">
    <property type="entry name" value="Acyl-CoA dehydrogenase/oxidase, N-terminal domain"/>
    <property type="match status" value="1"/>
</dbReference>
<evidence type="ECO:0000256" key="4">
    <source>
        <dbReference type="ARBA" id="ARBA00012046"/>
    </source>
</evidence>
<evidence type="ECO:0000256" key="7">
    <source>
        <dbReference type="ARBA" id="ARBA00023002"/>
    </source>
</evidence>
<dbReference type="EC" id="1.3.8.1" evidence="4"/>
<dbReference type="PROSITE" id="PS00073">
    <property type="entry name" value="ACYL_COA_DH_2"/>
    <property type="match status" value="1"/>
</dbReference>
<dbReference type="Gene3D" id="1.20.140.10">
    <property type="entry name" value="Butyryl-CoA Dehydrogenase, subunit A, domain 3"/>
    <property type="match status" value="1"/>
</dbReference>
<evidence type="ECO:0000256" key="3">
    <source>
        <dbReference type="ARBA" id="ARBA00009347"/>
    </source>
</evidence>
<dbReference type="FunFam" id="1.20.140.10:FF:000004">
    <property type="entry name" value="Acyl-CoA dehydrogenase FadE25"/>
    <property type="match status" value="1"/>
</dbReference>
<dbReference type="InterPro" id="IPR037069">
    <property type="entry name" value="AcylCoA_DH/ox_N_sf"/>
</dbReference>
<keyword evidence="6 14" id="KW-0274">FAD</keyword>
<comment type="similarity">
    <text evidence="3 14">Belongs to the acyl-CoA dehydrogenase family.</text>
</comment>
<evidence type="ECO:0000313" key="19">
    <source>
        <dbReference type="Proteomes" id="UP001153712"/>
    </source>
</evidence>
<dbReference type="GO" id="GO:0016937">
    <property type="term" value="F:short-chain fatty acyl-CoA dehydrogenase activity"/>
    <property type="evidence" value="ECO:0007669"/>
    <property type="project" value="UniProtKB-EC"/>
</dbReference>
<keyword evidence="19" id="KW-1185">Reference proteome</keyword>
<evidence type="ECO:0000256" key="8">
    <source>
        <dbReference type="ARBA" id="ARBA00031895"/>
    </source>
</evidence>
<evidence type="ECO:0000256" key="6">
    <source>
        <dbReference type="ARBA" id="ARBA00022827"/>
    </source>
</evidence>
<name>A0A9N9TKS1_PHYSR</name>
<evidence type="ECO:0000256" key="5">
    <source>
        <dbReference type="ARBA" id="ARBA00022630"/>
    </source>
</evidence>
<dbReference type="GO" id="GO:0033539">
    <property type="term" value="P:fatty acid beta-oxidation using acyl-CoA dehydrogenase"/>
    <property type="evidence" value="ECO:0007669"/>
    <property type="project" value="TreeGrafter"/>
</dbReference>
<dbReference type="OrthoDB" id="10254877at2759"/>
<dbReference type="AlphaFoldDB" id="A0A9N9TKS1"/>
<dbReference type="PIRSF" id="PIRSF016578">
    <property type="entry name" value="HsaA"/>
    <property type="match status" value="1"/>
</dbReference>
<dbReference type="Proteomes" id="UP001153712">
    <property type="component" value="Chromosome 3"/>
</dbReference>
<evidence type="ECO:0000256" key="9">
    <source>
        <dbReference type="ARBA" id="ARBA00044204"/>
    </source>
</evidence>
<dbReference type="FunFam" id="1.10.540.10:FF:000002">
    <property type="entry name" value="Acyl-CoA dehydrogenase FadE19"/>
    <property type="match status" value="1"/>
</dbReference>
<evidence type="ECO:0000259" key="15">
    <source>
        <dbReference type="Pfam" id="PF00441"/>
    </source>
</evidence>
<dbReference type="Pfam" id="PF02770">
    <property type="entry name" value="Acyl-CoA_dh_M"/>
    <property type="match status" value="1"/>
</dbReference>
<evidence type="ECO:0000256" key="13">
    <source>
        <dbReference type="ARBA" id="ARBA00050758"/>
    </source>
</evidence>
<dbReference type="InterPro" id="IPR036250">
    <property type="entry name" value="AcylCo_DH-like_C"/>
</dbReference>
<dbReference type="GO" id="GO:0050660">
    <property type="term" value="F:flavin adenine dinucleotide binding"/>
    <property type="evidence" value="ECO:0007669"/>
    <property type="project" value="InterPro"/>
</dbReference>
<protein>
    <recommendedName>
        <fullName evidence="9">Short-chain specific acyl-CoA dehydrogenase, mitochondrial</fullName>
        <ecNumber evidence="4">1.3.8.1</ecNumber>
    </recommendedName>
    <alternativeName>
        <fullName evidence="8">Butyryl-CoA dehydrogenase</fullName>
    </alternativeName>
</protein>
<dbReference type="Pfam" id="PF02771">
    <property type="entry name" value="Acyl-CoA_dh_N"/>
    <property type="match status" value="1"/>
</dbReference>
<sequence>MWSNKVTYCLFSVSTKGNWLSRNFSLHKLSESHSILQKLCRDFAEKELMPIASQLDREHKFPEKQINKMGELGLLSINVSKKYGGAGLDTLSLALAVEEISKGCAGTGAIVSIHNCLYGSLMDSLGNHEQKEKFLRPLINNSHLGCFALSEPDAGSDVVNMSCTATRDGTNFILNGRKSWVTSASQGKVAVIFATIDKNLKHKGITAFIVPLSLPGVTIGKEEDKLGIRASSTCDVILEDVQIPQENVLGQIGDGFKIAMSQLDKARIGIAAQAVGIAQAALDLAVGYSLKRTTSGKPICQLDAVKMRLADMSLRLESARLLVWRAAICCDEQQRTTKESSMAKLFASETATFVTHSAIQILGGMGYVSDMSAERHYRDARITEIYGGVSDVHRIIIGEQLVKNYK</sequence>
<comment type="catalytic activity">
    <reaction evidence="12">
        <text>hexanoyl-CoA + oxidized [electron-transfer flavoprotein] + H(+) = (2E)-hexenoyl-CoA + reduced [electron-transfer flavoprotein]</text>
        <dbReference type="Rhea" id="RHEA:43464"/>
        <dbReference type="Rhea" id="RHEA-COMP:10685"/>
        <dbReference type="Rhea" id="RHEA-COMP:10686"/>
        <dbReference type="ChEBI" id="CHEBI:15378"/>
        <dbReference type="ChEBI" id="CHEBI:57692"/>
        <dbReference type="ChEBI" id="CHEBI:58307"/>
        <dbReference type="ChEBI" id="CHEBI:62077"/>
        <dbReference type="ChEBI" id="CHEBI:62620"/>
    </reaction>
    <physiologicalReaction direction="left-to-right" evidence="12">
        <dbReference type="Rhea" id="RHEA:43465"/>
    </physiologicalReaction>
</comment>
<dbReference type="FunFam" id="2.40.110.10:FF:000001">
    <property type="entry name" value="Acyl-CoA dehydrogenase, mitochondrial"/>
    <property type="match status" value="1"/>
</dbReference>
<comment type="catalytic activity">
    <reaction evidence="13">
        <text>butanoyl-CoA + oxidized [electron-transfer flavoprotein] + H(+) = (2E)-butenoyl-CoA + reduced [electron-transfer flavoprotein]</text>
        <dbReference type="Rhea" id="RHEA:24004"/>
        <dbReference type="Rhea" id="RHEA-COMP:10685"/>
        <dbReference type="Rhea" id="RHEA-COMP:10686"/>
        <dbReference type="ChEBI" id="CHEBI:15378"/>
        <dbReference type="ChEBI" id="CHEBI:57332"/>
        <dbReference type="ChEBI" id="CHEBI:57371"/>
        <dbReference type="ChEBI" id="CHEBI:57692"/>
        <dbReference type="ChEBI" id="CHEBI:58307"/>
        <dbReference type="EC" id="1.3.8.1"/>
    </reaction>
    <physiologicalReaction direction="left-to-right" evidence="13">
        <dbReference type="Rhea" id="RHEA:24005"/>
    </physiologicalReaction>
</comment>
<keyword evidence="5 14" id="KW-0285">Flavoprotein</keyword>
<dbReference type="InterPro" id="IPR006091">
    <property type="entry name" value="Acyl-CoA_Oxase/DH_mid-dom"/>
</dbReference>
<evidence type="ECO:0000259" key="16">
    <source>
        <dbReference type="Pfam" id="PF02770"/>
    </source>
</evidence>
<dbReference type="InterPro" id="IPR046373">
    <property type="entry name" value="Acyl-CoA_Oxase/DH_mid-dom_sf"/>
</dbReference>
<evidence type="ECO:0000256" key="10">
    <source>
        <dbReference type="ARBA" id="ARBA00045387"/>
    </source>
</evidence>
<dbReference type="InterPro" id="IPR009075">
    <property type="entry name" value="AcylCo_DH/oxidase_C"/>
</dbReference>
<feature type="domain" description="Acyl-CoA dehydrogenase/oxidase C-terminal" evidence="15">
    <location>
        <begin position="253"/>
        <end position="401"/>
    </location>
</feature>
<evidence type="ECO:0000259" key="17">
    <source>
        <dbReference type="Pfam" id="PF02771"/>
    </source>
</evidence>
<evidence type="ECO:0000256" key="11">
    <source>
        <dbReference type="ARBA" id="ARBA00048499"/>
    </source>
</evidence>
<evidence type="ECO:0000256" key="1">
    <source>
        <dbReference type="ARBA" id="ARBA00001974"/>
    </source>
</evidence>
<dbReference type="GO" id="GO:0046359">
    <property type="term" value="P:butyrate catabolic process"/>
    <property type="evidence" value="ECO:0007669"/>
    <property type="project" value="TreeGrafter"/>
</dbReference>
<dbReference type="Pfam" id="PF00441">
    <property type="entry name" value="Acyl-CoA_dh_1"/>
    <property type="match status" value="1"/>
</dbReference>
<accession>A0A9N9TKS1</accession>